<keyword evidence="2" id="KW-0378">Hydrolase</keyword>
<dbReference type="InterPro" id="IPR000639">
    <property type="entry name" value="Epox_hydrolase-like"/>
</dbReference>
<evidence type="ECO:0000259" key="1">
    <source>
        <dbReference type="Pfam" id="PF00561"/>
    </source>
</evidence>
<evidence type="ECO:0000313" key="3">
    <source>
        <dbReference type="Proteomes" id="UP001244297"/>
    </source>
</evidence>
<dbReference type="Proteomes" id="UP001244297">
    <property type="component" value="Unassembled WGS sequence"/>
</dbReference>
<feature type="domain" description="AB hydrolase-1" evidence="1">
    <location>
        <begin position="67"/>
        <end position="311"/>
    </location>
</feature>
<dbReference type="Pfam" id="PF00561">
    <property type="entry name" value="Abhydrolase_1"/>
    <property type="match status" value="1"/>
</dbReference>
<comment type="caution">
    <text evidence="2">The sequence shown here is derived from an EMBL/GenBank/DDBJ whole genome shotgun (WGS) entry which is preliminary data.</text>
</comment>
<sequence>MTRVFAVLLTLLALPLAITVLALVVGALASFILTLRVEAAHPPAGPDVAVRGGRLATIQDGPADGRPIVLLHGASANASDPMEGVGRRLAARGFRVIAFDRPGFGYSDRIAGDEAAAPAVQARLIAEALKNLGIGPAIMFGHSWAGALALALALDHPERVAALALAAPVAMPMPDRMPDLPWYWRFAVKPPVAWLLSRTVGPPLAQRFLPEAARRVFQPQPPMPDYAEKARASLVLRPGTLLANVQDLLGLPAALATQSPRYGEIHVPTLVISGAADPIVRSEAQAVPLARSIPGARLVLLPGIGHMLQYVAAEQVADEITRLSEGLPDGAREAAGPPSAAAR</sequence>
<proteinExistence type="predicted"/>
<gene>
    <name evidence="2" type="ORF">QWZ18_00655</name>
</gene>
<dbReference type="PRINTS" id="PR00412">
    <property type="entry name" value="EPOXHYDRLASE"/>
</dbReference>
<reference evidence="3" key="1">
    <citation type="journal article" date="2019" name="Int. J. Syst. Evol. Microbiol.">
        <title>The Global Catalogue of Microorganisms (GCM) 10K type strain sequencing project: providing services to taxonomists for standard genome sequencing and annotation.</title>
        <authorList>
            <consortium name="The Broad Institute Genomics Platform"/>
            <consortium name="The Broad Institute Genome Sequencing Center for Infectious Disease"/>
            <person name="Wu L."/>
            <person name="Ma J."/>
        </authorList>
    </citation>
    <scope>NUCLEOTIDE SEQUENCE [LARGE SCALE GENOMIC DNA]</scope>
    <source>
        <strain evidence="3">CECT 7806</strain>
    </source>
</reference>
<dbReference type="PANTHER" id="PTHR43194">
    <property type="entry name" value="HYDROLASE ALPHA/BETA FOLD FAMILY"/>
    <property type="match status" value="1"/>
</dbReference>
<accession>A0ABT8AIC3</accession>
<dbReference type="RefSeq" id="WP_238286452.1">
    <property type="nucleotide sequence ID" value="NZ_BPQS01000006.1"/>
</dbReference>
<dbReference type="EMBL" id="JAUFPT010000001">
    <property type="protein sequence ID" value="MDN3569129.1"/>
    <property type="molecule type" value="Genomic_DNA"/>
</dbReference>
<dbReference type="InterPro" id="IPR029058">
    <property type="entry name" value="AB_hydrolase_fold"/>
</dbReference>
<dbReference type="SUPFAM" id="SSF53474">
    <property type="entry name" value="alpha/beta-Hydrolases"/>
    <property type="match status" value="1"/>
</dbReference>
<name>A0ABT8AIC3_9HYPH</name>
<keyword evidence="3" id="KW-1185">Reference proteome</keyword>
<dbReference type="GO" id="GO:0016787">
    <property type="term" value="F:hydrolase activity"/>
    <property type="evidence" value="ECO:0007669"/>
    <property type="project" value="UniProtKB-KW"/>
</dbReference>
<organism evidence="2 3">
    <name type="scientific">Methylobacterium longum</name>
    <dbReference type="NCBI Taxonomy" id="767694"/>
    <lineage>
        <taxon>Bacteria</taxon>
        <taxon>Pseudomonadati</taxon>
        <taxon>Pseudomonadota</taxon>
        <taxon>Alphaproteobacteria</taxon>
        <taxon>Hyphomicrobiales</taxon>
        <taxon>Methylobacteriaceae</taxon>
        <taxon>Methylobacterium</taxon>
    </lineage>
</organism>
<dbReference type="Gene3D" id="3.40.50.1820">
    <property type="entry name" value="alpha/beta hydrolase"/>
    <property type="match status" value="1"/>
</dbReference>
<dbReference type="PRINTS" id="PR00111">
    <property type="entry name" value="ABHYDROLASE"/>
</dbReference>
<protein>
    <submittedName>
        <fullName evidence="2">Alpha/beta hydrolase</fullName>
    </submittedName>
</protein>
<dbReference type="InterPro" id="IPR050228">
    <property type="entry name" value="Carboxylesterase_BioH"/>
</dbReference>
<evidence type="ECO:0000313" key="2">
    <source>
        <dbReference type="EMBL" id="MDN3569129.1"/>
    </source>
</evidence>
<dbReference type="InterPro" id="IPR000073">
    <property type="entry name" value="AB_hydrolase_1"/>
</dbReference>
<dbReference type="PANTHER" id="PTHR43194:SF2">
    <property type="entry name" value="PEROXISOMAL MEMBRANE PROTEIN LPX1"/>
    <property type="match status" value="1"/>
</dbReference>